<dbReference type="PANTHER" id="PTHR43673">
    <property type="entry name" value="NAD(P)H NITROREDUCTASE YDGI-RELATED"/>
    <property type="match status" value="1"/>
</dbReference>
<dbReference type="AlphaFoldDB" id="A0A1T4VZ14"/>
<dbReference type="EMBL" id="FUXX01000062">
    <property type="protein sequence ID" value="SKA69721.1"/>
    <property type="molecule type" value="Genomic_DNA"/>
</dbReference>
<dbReference type="InterPro" id="IPR000415">
    <property type="entry name" value="Nitroreductase-like"/>
</dbReference>
<evidence type="ECO:0000256" key="5">
    <source>
        <dbReference type="ARBA" id="ARBA00023002"/>
    </source>
</evidence>
<evidence type="ECO:0000256" key="1">
    <source>
        <dbReference type="ARBA" id="ARBA00001917"/>
    </source>
</evidence>
<evidence type="ECO:0000259" key="6">
    <source>
        <dbReference type="Pfam" id="PF00881"/>
    </source>
</evidence>
<feature type="domain" description="Nitroreductase" evidence="6">
    <location>
        <begin position="93"/>
        <end position="151"/>
    </location>
</feature>
<feature type="domain" description="Nitroreductase" evidence="6">
    <location>
        <begin position="7"/>
        <end position="62"/>
    </location>
</feature>
<dbReference type="GO" id="GO:0016491">
    <property type="term" value="F:oxidoreductase activity"/>
    <property type="evidence" value="ECO:0007669"/>
    <property type="project" value="UniProtKB-KW"/>
</dbReference>
<comment type="cofactor">
    <cofactor evidence="1">
        <name>FMN</name>
        <dbReference type="ChEBI" id="CHEBI:58210"/>
    </cofactor>
</comment>
<evidence type="ECO:0000313" key="7">
    <source>
        <dbReference type="EMBL" id="SKA69721.1"/>
    </source>
</evidence>
<evidence type="ECO:0000256" key="2">
    <source>
        <dbReference type="ARBA" id="ARBA00007118"/>
    </source>
</evidence>
<keyword evidence="3" id="KW-0285">Flavoprotein</keyword>
<name>A0A1T4VZ14_9GAMM</name>
<accession>A0A1T4VZ14</accession>
<dbReference type="STRING" id="83771.SAMN02910357_01639"/>
<dbReference type="RefSeq" id="WP_078929533.1">
    <property type="nucleotide sequence ID" value="NZ_FUXX01000062.1"/>
</dbReference>
<keyword evidence="5" id="KW-0560">Oxidoreductase</keyword>
<dbReference type="PANTHER" id="PTHR43673:SF2">
    <property type="entry name" value="NITROREDUCTASE"/>
    <property type="match status" value="1"/>
</dbReference>
<evidence type="ECO:0000256" key="4">
    <source>
        <dbReference type="ARBA" id="ARBA00022643"/>
    </source>
</evidence>
<dbReference type="InterPro" id="IPR029479">
    <property type="entry name" value="Nitroreductase"/>
</dbReference>
<dbReference type="Pfam" id="PF00881">
    <property type="entry name" value="Nitroreductase"/>
    <property type="match status" value="2"/>
</dbReference>
<reference evidence="8" key="1">
    <citation type="submission" date="2017-02" db="EMBL/GenBank/DDBJ databases">
        <authorList>
            <person name="Varghese N."/>
            <person name="Submissions S."/>
        </authorList>
    </citation>
    <scope>NUCLEOTIDE SEQUENCE [LARGE SCALE GENOMIC DNA]</scope>
    <source>
        <strain evidence="8">DSM 3072</strain>
    </source>
</reference>
<keyword evidence="8" id="KW-1185">Reference proteome</keyword>
<evidence type="ECO:0000256" key="3">
    <source>
        <dbReference type="ARBA" id="ARBA00022630"/>
    </source>
</evidence>
<gene>
    <name evidence="7" type="ORF">SAMN02745213_02250</name>
</gene>
<sequence>MNGIETILSRKSVREFSDREISKADIKTILTAGMSGPTAVNMRPFEFIVTQKTSILKKISEANGPYSAPLMKAKLGILVCGDTDKGYLGKEGYWQIDCAIAAQNMILAANALGIGSVWLGTYPEKAKYSALQKLFSLKSNVIPFATLAFGYPLDNTSEIRDLYEVEKVHTDKW</sequence>
<evidence type="ECO:0000313" key="8">
    <source>
        <dbReference type="Proteomes" id="UP000242432"/>
    </source>
</evidence>
<organism evidence="7 8">
    <name type="scientific">Succinivibrio dextrinosolvens DSM 3072</name>
    <dbReference type="NCBI Taxonomy" id="1123324"/>
    <lineage>
        <taxon>Bacteria</taxon>
        <taxon>Pseudomonadati</taxon>
        <taxon>Pseudomonadota</taxon>
        <taxon>Gammaproteobacteria</taxon>
        <taxon>Aeromonadales</taxon>
        <taxon>Succinivibrionaceae</taxon>
        <taxon>Succinivibrio</taxon>
    </lineage>
</organism>
<proteinExistence type="inferred from homology"/>
<dbReference type="SUPFAM" id="SSF55469">
    <property type="entry name" value="FMN-dependent nitroreductase-like"/>
    <property type="match status" value="1"/>
</dbReference>
<comment type="similarity">
    <text evidence="2">Belongs to the nitroreductase family.</text>
</comment>
<dbReference type="Proteomes" id="UP000242432">
    <property type="component" value="Unassembled WGS sequence"/>
</dbReference>
<dbReference type="Gene3D" id="3.40.109.10">
    <property type="entry name" value="NADH Oxidase"/>
    <property type="match status" value="1"/>
</dbReference>
<protein>
    <submittedName>
        <fullName evidence="7">Nitroreductase</fullName>
    </submittedName>
</protein>
<keyword evidence="4" id="KW-0288">FMN</keyword>